<dbReference type="Proteomes" id="UP000321261">
    <property type="component" value="Unassembled WGS sequence"/>
</dbReference>
<keyword evidence="3 7" id="KW-1003">Cell membrane</keyword>
<feature type="transmembrane region" description="Helical" evidence="7">
    <location>
        <begin position="20"/>
        <end position="43"/>
    </location>
</feature>
<comment type="caution">
    <text evidence="9">The sequence shown here is derived from an EMBL/GenBank/DDBJ whole genome shotgun (WGS) entry which is preliminary data.</text>
</comment>
<keyword evidence="6 7" id="KW-0472">Membrane</keyword>
<evidence type="ECO:0000256" key="2">
    <source>
        <dbReference type="ARBA" id="ARBA00008640"/>
    </source>
</evidence>
<evidence type="ECO:0000313" key="9">
    <source>
        <dbReference type="EMBL" id="TWF76080.1"/>
    </source>
</evidence>
<dbReference type="Pfam" id="PF09335">
    <property type="entry name" value="VTT_dom"/>
    <property type="match status" value="1"/>
</dbReference>
<feature type="domain" description="VTT" evidence="8">
    <location>
        <begin position="79"/>
        <end position="196"/>
    </location>
</feature>
<sequence>MSSTTLPDPPLPDAGTFGRVSWGRIAAVGIGVLVVAVLAFLLFRTGTDLLDVRTAVQAAGLWAPLLFVLLQGMVTVTPIPRTVFTVAAGVLFGGIGGVILAVVGTSLAATVAFWLVKLLGGRFVRRHTDHRVMTWVRARLDRNGLLAMVSLRLIPAVPFSAMNYASALSGVRFAPYLLGTVLGVLPGTIGIVILGDAAVGGNPHPAMLLVSVTSGLVGLTGALIAARRPAPTGQVLPDPAD</sequence>
<evidence type="ECO:0000256" key="5">
    <source>
        <dbReference type="ARBA" id="ARBA00022989"/>
    </source>
</evidence>
<reference evidence="9 10" key="1">
    <citation type="submission" date="2019-06" db="EMBL/GenBank/DDBJ databases">
        <title>Sequencing the genomes of 1000 actinobacteria strains.</title>
        <authorList>
            <person name="Klenk H.-P."/>
        </authorList>
    </citation>
    <scope>NUCLEOTIDE SEQUENCE [LARGE SCALE GENOMIC DNA]</scope>
    <source>
        <strain evidence="9 10">DSM 45671</strain>
    </source>
</reference>
<dbReference type="AlphaFoldDB" id="A0A561SMK2"/>
<evidence type="ECO:0000256" key="3">
    <source>
        <dbReference type="ARBA" id="ARBA00022475"/>
    </source>
</evidence>
<gene>
    <name evidence="9" type="ORF">FHX44_111968</name>
</gene>
<keyword evidence="10" id="KW-1185">Reference proteome</keyword>
<dbReference type="RefSeq" id="WP_246170288.1">
    <property type="nucleotide sequence ID" value="NZ_VIWU01000001.1"/>
</dbReference>
<comment type="subcellular location">
    <subcellularLocation>
        <location evidence="1 7">Cell membrane</location>
        <topology evidence="1 7">Multi-pass membrane protein</topology>
    </subcellularLocation>
</comment>
<organism evidence="9 10">
    <name type="scientific">Pseudonocardia hierapolitana</name>
    <dbReference type="NCBI Taxonomy" id="1128676"/>
    <lineage>
        <taxon>Bacteria</taxon>
        <taxon>Bacillati</taxon>
        <taxon>Actinomycetota</taxon>
        <taxon>Actinomycetes</taxon>
        <taxon>Pseudonocardiales</taxon>
        <taxon>Pseudonocardiaceae</taxon>
        <taxon>Pseudonocardia</taxon>
    </lineage>
</organism>
<keyword evidence="4 7" id="KW-0812">Transmembrane</keyword>
<evidence type="ECO:0000256" key="1">
    <source>
        <dbReference type="ARBA" id="ARBA00004651"/>
    </source>
</evidence>
<dbReference type="InterPro" id="IPR015414">
    <property type="entry name" value="TMEM64"/>
</dbReference>
<keyword evidence="5 7" id="KW-1133">Transmembrane helix</keyword>
<protein>
    <recommendedName>
        <fullName evidence="7">TVP38/TMEM64 family membrane protein</fullName>
    </recommendedName>
</protein>
<evidence type="ECO:0000259" key="8">
    <source>
        <dbReference type="Pfam" id="PF09335"/>
    </source>
</evidence>
<feature type="transmembrane region" description="Helical" evidence="7">
    <location>
        <begin position="173"/>
        <end position="194"/>
    </location>
</feature>
<evidence type="ECO:0000256" key="6">
    <source>
        <dbReference type="ARBA" id="ARBA00023136"/>
    </source>
</evidence>
<dbReference type="PANTHER" id="PTHR12677">
    <property type="entry name" value="GOLGI APPARATUS MEMBRANE PROTEIN TVP38-RELATED"/>
    <property type="match status" value="1"/>
</dbReference>
<evidence type="ECO:0000256" key="7">
    <source>
        <dbReference type="RuleBase" id="RU366058"/>
    </source>
</evidence>
<accession>A0A561SMK2</accession>
<dbReference type="InterPro" id="IPR032816">
    <property type="entry name" value="VTT_dom"/>
</dbReference>
<dbReference type="PANTHER" id="PTHR12677:SF59">
    <property type="entry name" value="GOLGI APPARATUS MEMBRANE PROTEIN TVP38-RELATED"/>
    <property type="match status" value="1"/>
</dbReference>
<proteinExistence type="inferred from homology"/>
<feature type="transmembrane region" description="Helical" evidence="7">
    <location>
        <begin position="206"/>
        <end position="226"/>
    </location>
</feature>
<name>A0A561SMK2_9PSEU</name>
<dbReference type="GO" id="GO:0005886">
    <property type="term" value="C:plasma membrane"/>
    <property type="evidence" value="ECO:0007669"/>
    <property type="project" value="UniProtKB-SubCell"/>
</dbReference>
<feature type="transmembrane region" description="Helical" evidence="7">
    <location>
        <begin position="55"/>
        <end position="74"/>
    </location>
</feature>
<evidence type="ECO:0000256" key="4">
    <source>
        <dbReference type="ARBA" id="ARBA00022692"/>
    </source>
</evidence>
<dbReference type="EMBL" id="VIWU01000001">
    <property type="protein sequence ID" value="TWF76080.1"/>
    <property type="molecule type" value="Genomic_DNA"/>
</dbReference>
<evidence type="ECO:0000313" key="10">
    <source>
        <dbReference type="Proteomes" id="UP000321261"/>
    </source>
</evidence>
<feature type="transmembrane region" description="Helical" evidence="7">
    <location>
        <begin position="86"/>
        <end position="116"/>
    </location>
</feature>
<comment type="similarity">
    <text evidence="2 7">Belongs to the TVP38/TMEM64 family.</text>
</comment>